<keyword evidence="3" id="KW-1185">Reference proteome</keyword>
<reference evidence="2" key="1">
    <citation type="submission" date="2023-01" db="EMBL/GenBank/DDBJ databases">
        <title>Genome assembly of the deep-sea coral Lophelia pertusa.</title>
        <authorList>
            <person name="Herrera S."/>
            <person name="Cordes E."/>
        </authorList>
    </citation>
    <scope>NUCLEOTIDE SEQUENCE</scope>
    <source>
        <strain evidence="2">USNM1676648</strain>
        <tissue evidence="2">Polyp</tissue>
    </source>
</reference>
<protein>
    <submittedName>
        <fullName evidence="2">Uncharacterized protein</fullName>
    </submittedName>
</protein>
<feature type="region of interest" description="Disordered" evidence="1">
    <location>
        <begin position="1"/>
        <end position="87"/>
    </location>
</feature>
<name>A0A9W9ZQ39_9CNID</name>
<evidence type="ECO:0000313" key="3">
    <source>
        <dbReference type="Proteomes" id="UP001163046"/>
    </source>
</evidence>
<accession>A0A9W9ZQ39</accession>
<feature type="compositionally biased region" description="Polar residues" evidence="1">
    <location>
        <begin position="49"/>
        <end position="61"/>
    </location>
</feature>
<dbReference type="AlphaFoldDB" id="A0A9W9ZQ39"/>
<sequence length="251" mass="27988">MANEQRPSSPPPTYEEAINDDRPPPPYSENPQNPESLQTPPQAEYHAPSQRNSRVSPSVIVNQPGRRNDRLGATTREAPNENGVSQPRKKRLGCNCLCSAFQWTPCTCDCELFCFNCLGFLSYLLLCAPGVYLCWGCKKICPETCGDCCTRRTSMMESYEDRDDNIVARVCWFCVGPCCCFSCDDDTEVCPCSDPCVKRCGVCAVLKKMTCYCGSYKMCDYKLNMMDEQAVGFICDCKEVGCLCRDANTGN</sequence>
<dbReference type="Proteomes" id="UP001163046">
    <property type="component" value="Unassembled WGS sequence"/>
</dbReference>
<dbReference type="EMBL" id="MU825879">
    <property type="protein sequence ID" value="KAJ7385848.1"/>
    <property type="molecule type" value="Genomic_DNA"/>
</dbReference>
<comment type="caution">
    <text evidence="2">The sequence shown here is derived from an EMBL/GenBank/DDBJ whole genome shotgun (WGS) entry which is preliminary data.</text>
</comment>
<evidence type="ECO:0000313" key="2">
    <source>
        <dbReference type="EMBL" id="KAJ7385848.1"/>
    </source>
</evidence>
<proteinExistence type="predicted"/>
<evidence type="ECO:0000256" key="1">
    <source>
        <dbReference type="SAM" id="MobiDB-lite"/>
    </source>
</evidence>
<gene>
    <name evidence="2" type="ORF">OS493_013884</name>
</gene>
<organism evidence="2 3">
    <name type="scientific">Desmophyllum pertusum</name>
    <dbReference type="NCBI Taxonomy" id="174260"/>
    <lineage>
        <taxon>Eukaryota</taxon>
        <taxon>Metazoa</taxon>
        <taxon>Cnidaria</taxon>
        <taxon>Anthozoa</taxon>
        <taxon>Hexacorallia</taxon>
        <taxon>Scleractinia</taxon>
        <taxon>Caryophylliina</taxon>
        <taxon>Caryophylliidae</taxon>
        <taxon>Desmophyllum</taxon>
    </lineage>
</organism>